<gene>
    <name evidence="2" type="ORF">SporoS204_12355</name>
</gene>
<accession>A0ABM6JZS5</accession>
<reference evidence="2 3" key="1">
    <citation type="submission" date="2016-04" db="EMBL/GenBank/DDBJ databases">
        <title>Comparative Genomics and Epigenetics of Sporosarcina ureae.</title>
        <authorList>
            <person name="Oliver A.S."/>
            <person name="Cooper K.K."/>
        </authorList>
    </citation>
    <scope>NUCLEOTIDE SEQUENCE [LARGE SCALE GENOMIC DNA]</scope>
    <source>
        <strain evidence="2 3">S204</strain>
    </source>
</reference>
<keyword evidence="1" id="KW-0812">Transmembrane</keyword>
<name>A0ABM6JZS5_SPOUR</name>
<dbReference type="InterPro" id="IPR024596">
    <property type="entry name" value="RNApol_su_b/EpuA"/>
</dbReference>
<organism evidence="2 3">
    <name type="scientific">Sporosarcina ureae</name>
    <dbReference type="NCBI Taxonomy" id="1571"/>
    <lineage>
        <taxon>Bacteria</taxon>
        <taxon>Bacillati</taxon>
        <taxon>Bacillota</taxon>
        <taxon>Bacilli</taxon>
        <taxon>Bacillales</taxon>
        <taxon>Caryophanaceae</taxon>
        <taxon>Sporosarcina</taxon>
    </lineage>
</organism>
<evidence type="ECO:0008006" key="4">
    <source>
        <dbReference type="Google" id="ProtNLM"/>
    </source>
</evidence>
<sequence>MKSKWSRKERSEKITKPVSEMRWVQVRLIPIWLRLLIFIVLLVLAAIAGTMVGFSVIGDGSAADVFKKETWQHIFDIMNGK</sequence>
<feature type="transmembrane region" description="Helical" evidence="1">
    <location>
        <begin position="31"/>
        <end position="57"/>
    </location>
</feature>
<dbReference type="Pfam" id="PF11772">
    <property type="entry name" value="EpuA"/>
    <property type="match status" value="1"/>
</dbReference>
<proteinExistence type="predicted"/>
<keyword evidence="1" id="KW-1133">Transmembrane helix</keyword>
<evidence type="ECO:0000256" key="1">
    <source>
        <dbReference type="SAM" id="Phobius"/>
    </source>
</evidence>
<dbReference type="EMBL" id="CP015108">
    <property type="protein sequence ID" value="ARF15762.1"/>
    <property type="molecule type" value="Genomic_DNA"/>
</dbReference>
<keyword evidence="3" id="KW-1185">Reference proteome</keyword>
<protein>
    <recommendedName>
        <fullName evidence="4">DNA-directed RNA polymerase subunit beta</fullName>
    </recommendedName>
</protein>
<evidence type="ECO:0000313" key="3">
    <source>
        <dbReference type="Proteomes" id="UP000192486"/>
    </source>
</evidence>
<keyword evidence="1" id="KW-0472">Membrane</keyword>
<dbReference type="Proteomes" id="UP000192486">
    <property type="component" value="Chromosome"/>
</dbReference>
<evidence type="ECO:0000313" key="2">
    <source>
        <dbReference type="EMBL" id="ARF15762.1"/>
    </source>
</evidence>